<dbReference type="Proteomes" id="UP001438707">
    <property type="component" value="Unassembled WGS sequence"/>
</dbReference>
<dbReference type="PANTHER" id="PTHR31913:SF0">
    <property type="entry name" value="VACUOLAR IMPORT AND DEGRADATION PROTEIN 27"/>
    <property type="match status" value="1"/>
</dbReference>
<dbReference type="Gene3D" id="2.130.10.10">
    <property type="entry name" value="YVTN repeat-like/Quinoprotein amine dehydrogenase"/>
    <property type="match status" value="1"/>
</dbReference>
<name>A0AAW1S8X8_9CHLO</name>
<evidence type="ECO:0008006" key="6">
    <source>
        <dbReference type="Google" id="ProtNLM"/>
    </source>
</evidence>
<dbReference type="Pfam" id="PF23581">
    <property type="entry name" value="DUF7135"/>
    <property type="match status" value="1"/>
</dbReference>
<evidence type="ECO:0000259" key="3">
    <source>
        <dbReference type="Pfam" id="PF23581"/>
    </source>
</evidence>
<protein>
    <recommendedName>
        <fullName evidence="6">Vacuolar import/degradation Vid27 C-terminal domain-containing protein</fullName>
    </recommendedName>
</protein>
<feature type="region of interest" description="Disordered" evidence="1">
    <location>
        <begin position="169"/>
        <end position="192"/>
    </location>
</feature>
<dbReference type="AlphaFoldDB" id="A0AAW1S8X8"/>
<dbReference type="EMBL" id="JALJOS010000002">
    <property type="protein sequence ID" value="KAK9842723.1"/>
    <property type="molecule type" value="Genomic_DNA"/>
</dbReference>
<dbReference type="Pfam" id="PF08553">
    <property type="entry name" value="VID27"/>
    <property type="match status" value="1"/>
</dbReference>
<sequence>MGNAQSATPVEEVGESLGGPGGDALAATPAAGNRLFKFTQTGAGGRWTAEMAQASVDFFNKHEDRPGAKAEWCLAVGSEIEAEVNQDFTFEENQLQVAFVAGSIWALRFPSKPAYQKFCREYEAKLFENMTGLANNATNHAKVFGGDSLLNLSAGQETLASQNQWVEDMEIEERRTPAEEEADRKRRSNRRSSVKRDPIYGVRLGGKDRSYLIKNGQIDVLRNVMGGVQDLDLSVDVTPTRGPAFTPSKVLLMNRERRMNMLSPEGGQKLWHTDIETGKVVSEWGFEKDGVDAPMRDIVNDSKSAQMDDRDTFMGIGSNRLVRWDMRAPSGIVSDMGSPSVLSYKAGHDYKTKTDFQCVATSGDGYVAVGSTDGQVRLYNNASDKSLNRASTSIPGLGLPITAIDITFDGKWVIATTKSYLMVVKTVFRDKQGKETNAFKSRAGSSAPQPRLLRLKLEDADKTGHRPLAQGKFTWVSESGRQERWIVATCGLYTVLWNFRVVREAQPNSTAYGGPDLRHQL</sequence>
<keyword evidence="5" id="KW-1185">Reference proteome</keyword>
<proteinExistence type="predicted"/>
<dbReference type="InterPro" id="IPR040458">
    <property type="entry name" value="Vid27"/>
</dbReference>
<dbReference type="InterPro" id="IPR015943">
    <property type="entry name" value="WD40/YVTN_repeat-like_dom_sf"/>
</dbReference>
<dbReference type="GO" id="GO:0005737">
    <property type="term" value="C:cytoplasm"/>
    <property type="evidence" value="ECO:0007669"/>
    <property type="project" value="TreeGrafter"/>
</dbReference>
<dbReference type="GO" id="GO:0005634">
    <property type="term" value="C:nucleus"/>
    <property type="evidence" value="ECO:0007669"/>
    <property type="project" value="TreeGrafter"/>
</dbReference>
<feature type="compositionally biased region" description="Basic and acidic residues" evidence="1">
    <location>
        <begin position="172"/>
        <end position="184"/>
    </location>
</feature>
<comment type="caution">
    <text evidence="4">The sequence shown here is derived from an EMBL/GenBank/DDBJ whole genome shotgun (WGS) entry which is preliminary data.</text>
</comment>
<dbReference type="SUPFAM" id="SSF50978">
    <property type="entry name" value="WD40 repeat-like"/>
    <property type="match status" value="1"/>
</dbReference>
<reference evidence="4 5" key="1">
    <citation type="journal article" date="2024" name="Nat. Commun.">
        <title>Phylogenomics reveals the evolutionary origins of lichenization in chlorophyte algae.</title>
        <authorList>
            <person name="Puginier C."/>
            <person name="Libourel C."/>
            <person name="Otte J."/>
            <person name="Skaloud P."/>
            <person name="Haon M."/>
            <person name="Grisel S."/>
            <person name="Petersen M."/>
            <person name="Berrin J.G."/>
            <person name="Delaux P.M."/>
            <person name="Dal Grande F."/>
            <person name="Keller J."/>
        </authorList>
    </citation>
    <scope>NUCLEOTIDE SEQUENCE [LARGE SCALE GENOMIC DNA]</scope>
    <source>
        <strain evidence="4 5">SAG 2145</strain>
    </source>
</reference>
<feature type="region of interest" description="Disordered" evidence="1">
    <location>
        <begin position="1"/>
        <end position="24"/>
    </location>
</feature>
<evidence type="ECO:0000256" key="1">
    <source>
        <dbReference type="SAM" id="MobiDB-lite"/>
    </source>
</evidence>
<dbReference type="InterPro" id="IPR036322">
    <property type="entry name" value="WD40_repeat_dom_sf"/>
</dbReference>
<dbReference type="PANTHER" id="PTHR31913">
    <property type="entry name" value="VACUOLAR IMPORT AND DEGRADATION PROTEIN 27"/>
    <property type="match status" value="1"/>
</dbReference>
<feature type="domain" description="Vacuolar import/degradation Vid27 C-terminal" evidence="2">
    <location>
        <begin position="207"/>
        <end position="506"/>
    </location>
</feature>
<evidence type="ECO:0000313" key="4">
    <source>
        <dbReference type="EMBL" id="KAK9842723.1"/>
    </source>
</evidence>
<evidence type="ECO:0000313" key="5">
    <source>
        <dbReference type="Proteomes" id="UP001438707"/>
    </source>
</evidence>
<dbReference type="InterPro" id="IPR055559">
    <property type="entry name" value="CYPRO4_DUF7135"/>
</dbReference>
<accession>A0AAW1S8X8</accession>
<evidence type="ECO:0000259" key="2">
    <source>
        <dbReference type="Pfam" id="PF08553"/>
    </source>
</evidence>
<gene>
    <name evidence="4" type="ORF">WJX74_001474</name>
</gene>
<feature type="domain" description="DUF7135" evidence="3">
    <location>
        <begin position="62"/>
        <end position="145"/>
    </location>
</feature>
<dbReference type="InterPro" id="IPR013863">
    <property type="entry name" value="VID27_C"/>
</dbReference>
<organism evidence="4 5">
    <name type="scientific">Apatococcus lobatus</name>
    <dbReference type="NCBI Taxonomy" id="904363"/>
    <lineage>
        <taxon>Eukaryota</taxon>
        <taxon>Viridiplantae</taxon>
        <taxon>Chlorophyta</taxon>
        <taxon>core chlorophytes</taxon>
        <taxon>Trebouxiophyceae</taxon>
        <taxon>Chlorellales</taxon>
        <taxon>Chlorellaceae</taxon>
        <taxon>Apatococcus</taxon>
    </lineage>
</organism>